<dbReference type="SUPFAM" id="SSF52540">
    <property type="entry name" value="P-loop containing nucleoside triphosphate hydrolases"/>
    <property type="match status" value="1"/>
</dbReference>
<comment type="subunit">
    <text evidence="8">The complex is probably composed of two ATP-binding proteins, two transmembrane proteins and a solute-binding protein.</text>
</comment>
<evidence type="ECO:0000256" key="8">
    <source>
        <dbReference type="RuleBase" id="RU369116"/>
    </source>
</evidence>
<evidence type="ECO:0000259" key="10">
    <source>
        <dbReference type="PROSITE" id="PS51371"/>
    </source>
</evidence>
<dbReference type="GO" id="GO:0006865">
    <property type="term" value="P:amino acid transport"/>
    <property type="evidence" value="ECO:0007669"/>
    <property type="project" value="UniProtKB-UniRule"/>
</dbReference>
<dbReference type="InterPro" id="IPR017871">
    <property type="entry name" value="ABC_transporter-like_CS"/>
</dbReference>
<dbReference type="InterPro" id="IPR003593">
    <property type="entry name" value="AAA+_ATPase"/>
</dbReference>
<evidence type="ECO:0000256" key="1">
    <source>
        <dbReference type="ARBA" id="ARBA00005417"/>
    </source>
</evidence>
<evidence type="ECO:0000313" key="11">
    <source>
        <dbReference type="EMBL" id="AZK43732.1"/>
    </source>
</evidence>
<evidence type="ECO:0000313" key="12">
    <source>
        <dbReference type="Proteomes" id="UP000278804"/>
    </source>
</evidence>
<sequence>MIEYRNVKKVYNDKVVIENLNLKINQGEFVCLIGPSGCGKTTTLKMLNRIIKHDGGEIYIKGQKIDDMNVIDLRRNIGYVIQQIGLFPNMTLADNIAIVPRLLKWDEQRIDERVRELMPLVGMPYETYASRYPSELSGGQQQRIGVLRALAANPPVILMDEPFGALDPVTRDALQDEVKSIQEKLGITIVFVTHDMDEAIKMADTIVFMEGGKIVQKATPEEMLRHPATKQVKQFMGKQMHENGSSFDLTCGDLMKPNVFKVFERRPILECLGLMRTRDLNSVVVVDEAKRYLGVAWIDEMISKRDTYQRVSEVVERSVPAFNQNEDAQQAIGEITENKRDYVIVINDDREVMGIITRGSIARSLTNVVWGGDSNE</sequence>
<dbReference type="SUPFAM" id="SSF54631">
    <property type="entry name" value="CBS-domain pair"/>
    <property type="match status" value="1"/>
</dbReference>
<dbReference type="InterPro" id="IPR000644">
    <property type="entry name" value="CBS_dom"/>
</dbReference>
<dbReference type="RefSeq" id="WP_125163948.1">
    <property type="nucleotide sequence ID" value="NZ_CP034234.1"/>
</dbReference>
<comment type="catalytic activity">
    <reaction evidence="8">
        <text>a quaternary ammonium(out) + ATP + H2O = a quaternary ammonium(in) + ADP + phosphate + H(+)</text>
        <dbReference type="Rhea" id="RHEA:11036"/>
        <dbReference type="ChEBI" id="CHEBI:15377"/>
        <dbReference type="ChEBI" id="CHEBI:15378"/>
        <dbReference type="ChEBI" id="CHEBI:30616"/>
        <dbReference type="ChEBI" id="CHEBI:35267"/>
        <dbReference type="ChEBI" id="CHEBI:43474"/>
        <dbReference type="ChEBI" id="CHEBI:456216"/>
    </reaction>
</comment>
<dbReference type="InterPro" id="IPR003439">
    <property type="entry name" value="ABC_transporter-like_ATP-bd"/>
</dbReference>
<dbReference type="Pfam" id="PF00571">
    <property type="entry name" value="CBS"/>
    <property type="match status" value="2"/>
</dbReference>
<keyword evidence="8" id="KW-1003">Cell membrane</keyword>
<evidence type="ECO:0000256" key="7">
    <source>
        <dbReference type="PROSITE-ProRule" id="PRU00703"/>
    </source>
</evidence>
<dbReference type="PANTHER" id="PTHR43117">
    <property type="entry name" value="OSMOPROTECTANT IMPORT ATP-BINDING PROTEIN OSMV"/>
    <property type="match status" value="1"/>
</dbReference>
<dbReference type="CDD" id="cd02205">
    <property type="entry name" value="CBS_pair_SF"/>
    <property type="match status" value="1"/>
</dbReference>
<evidence type="ECO:0000259" key="9">
    <source>
        <dbReference type="PROSITE" id="PS50893"/>
    </source>
</evidence>
<keyword evidence="3" id="KW-0677">Repeat</keyword>
<gene>
    <name evidence="11" type="ORF">EEI45_02035</name>
</gene>
<keyword evidence="2 8" id="KW-0813">Transport</keyword>
<reference evidence="11 12" key="1">
    <citation type="journal article" date="2020" name="Int. J. Syst. Evol. Microbiol.">
        <title>Description of Erysipelothrix piscisicarius sp. nov., an emergent fish pathogen, and assessment of virulence using a tiger barb (Puntigrus tetrazona) infection model.</title>
        <authorList>
            <person name="Pomaranski E.K."/>
            <person name="Griffin M.J."/>
            <person name="Camus A.C."/>
            <person name="Armwood A.R."/>
            <person name="Shelley J."/>
            <person name="Waldbieser G.C."/>
            <person name="LaFrentz B.R."/>
            <person name="Garcia J.C."/>
            <person name="Yanong R."/>
            <person name="Soto E."/>
        </authorList>
    </citation>
    <scope>NUCLEOTIDE SEQUENCE [LARGE SCALE GENOMIC DNA]</scope>
    <source>
        <strain evidence="11 12">15TAL0474</strain>
    </source>
</reference>
<dbReference type="Pfam" id="PF00005">
    <property type="entry name" value="ABC_tran"/>
    <property type="match status" value="1"/>
</dbReference>
<evidence type="ECO:0000256" key="5">
    <source>
        <dbReference type="ARBA" id="ARBA00022840"/>
    </source>
</evidence>
<dbReference type="AlphaFoldDB" id="A0A3S8RLA8"/>
<dbReference type="InterPro" id="IPR027417">
    <property type="entry name" value="P-loop_NTPase"/>
</dbReference>
<dbReference type="PROSITE" id="PS50893">
    <property type="entry name" value="ABC_TRANSPORTER_2"/>
    <property type="match status" value="1"/>
</dbReference>
<dbReference type="GO" id="GO:0005524">
    <property type="term" value="F:ATP binding"/>
    <property type="evidence" value="ECO:0007669"/>
    <property type="project" value="UniProtKB-UniRule"/>
</dbReference>
<evidence type="ECO:0000256" key="3">
    <source>
        <dbReference type="ARBA" id="ARBA00022737"/>
    </source>
</evidence>
<dbReference type="GO" id="GO:0031460">
    <property type="term" value="P:glycine betaine transport"/>
    <property type="evidence" value="ECO:0007669"/>
    <property type="project" value="InterPro"/>
</dbReference>
<keyword evidence="12" id="KW-1185">Reference proteome</keyword>
<dbReference type="KEGG" id="eri:EEI45_02035"/>
<evidence type="ECO:0000256" key="4">
    <source>
        <dbReference type="ARBA" id="ARBA00022741"/>
    </source>
</evidence>
<dbReference type="SMART" id="SM00382">
    <property type="entry name" value="AAA"/>
    <property type="match status" value="1"/>
</dbReference>
<comment type="similarity">
    <text evidence="1 8">Belongs to the ABC transporter superfamily.</text>
</comment>
<dbReference type="PROSITE" id="PS51371">
    <property type="entry name" value="CBS"/>
    <property type="match status" value="2"/>
</dbReference>
<dbReference type="EMBL" id="CP034234">
    <property type="protein sequence ID" value="AZK43732.1"/>
    <property type="molecule type" value="Genomic_DNA"/>
</dbReference>
<dbReference type="FunFam" id="3.40.50.300:FF:000425">
    <property type="entry name" value="Probable ABC transporter, ATP-binding subunit"/>
    <property type="match status" value="1"/>
</dbReference>
<name>A0A3S8RLA8_9FIRM</name>
<keyword evidence="6 7" id="KW-0129">CBS domain</keyword>
<dbReference type="GO" id="GO:0005886">
    <property type="term" value="C:plasma membrane"/>
    <property type="evidence" value="ECO:0007669"/>
    <property type="project" value="UniProtKB-SubCell"/>
</dbReference>
<keyword evidence="4 8" id="KW-0547">Nucleotide-binding</keyword>
<feature type="domain" description="ABC transporter" evidence="9">
    <location>
        <begin position="2"/>
        <end position="236"/>
    </location>
</feature>
<dbReference type="InterPro" id="IPR005892">
    <property type="entry name" value="Gly-betaine_transp_ATP-bd"/>
</dbReference>
<dbReference type="GO" id="GO:0016887">
    <property type="term" value="F:ATP hydrolysis activity"/>
    <property type="evidence" value="ECO:0007669"/>
    <property type="project" value="UniProtKB-UniRule"/>
</dbReference>
<dbReference type="PANTHER" id="PTHR43117:SF4">
    <property type="entry name" value="OSMOPROTECTANT IMPORT ATP-BINDING PROTEIN OSMV"/>
    <property type="match status" value="1"/>
</dbReference>
<comment type="subcellular location">
    <subcellularLocation>
        <location evidence="8">Cell inner membrane</location>
        <topology evidence="8">Peripheral membrane protein</topology>
    </subcellularLocation>
</comment>
<keyword evidence="5 8" id="KW-0067">ATP-binding</keyword>
<dbReference type="PROSITE" id="PS00211">
    <property type="entry name" value="ABC_TRANSPORTER_1"/>
    <property type="match status" value="1"/>
</dbReference>
<evidence type="ECO:0000256" key="6">
    <source>
        <dbReference type="ARBA" id="ARBA00023122"/>
    </source>
</evidence>
<dbReference type="Gene3D" id="3.10.580.10">
    <property type="entry name" value="CBS-domain"/>
    <property type="match status" value="1"/>
</dbReference>
<feature type="domain" description="CBS" evidence="10">
    <location>
        <begin position="315"/>
        <end position="374"/>
    </location>
</feature>
<keyword evidence="8" id="KW-0997">Cell inner membrane</keyword>
<dbReference type="Proteomes" id="UP000278804">
    <property type="component" value="Chromosome"/>
</dbReference>
<dbReference type="EC" id="7.6.2.9" evidence="8"/>
<dbReference type="InterPro" id="IPR046342">
    <property type="entry name" value="CBS_dom_sf"/>
</dbReference>
<dbReference type="Gene3D" id="3.40.50.300">
    <property type="entry name" value="P-loop containing nucleotide triphosphate hydrolases"/>
    <property type="match status" value="1"/>
</dbReference>
<keyword evidence="8" id="KW-0472">Membrane</keyword>
<dbReference type="NCBIfam" id="TIGR01186">
    <property type="entry name" value="proV"/>
    <property type="match status" value="1"/>
</dbReference>
<evidence type="ECO:0000256" key="2">
    <source>
        <dbReference type="ARBA" id="ARBA00022448"/>
    </source>
</evidence>
<organism evidence="11 12">
    <name type="scientific">Erysipelothrix piscisicarius</name>
    <dbReference type="NCBI Taxonomy" id="2485784"/>
    <lineage>
        <taxon>Bacteria</taxon>
        <taxon>Bacillati</taxon>
        <taxon>Bacillota</taxon>
        <taxon>Erysipelotrichia</taxon>
        <taxon>Erysipelotrichales</taxon>
        <taxon>Erysipelotrichaceae</taxon>
        <taxon>Erysipelothrix</taxon>
    </lineage>
</organism>
<accession>A0A3S8RLA8</accession>
<proteinExistence type="inferred from homology"/>
<feature type="domain" description="CBS" evidence="10">
    <location>
        <begin position="255"/>
        <end position="313"/>
    </location>
</feature>
<protein>
    <recommendedName>
        <fullName evidence="8">Quaternary amine transport ATP-binding protein</fullName>
        <ecNumber evidence="8">7.6.2.9</ecNumber>
    </recommendedName>
</protein>
<dbReference type="GO" id="GO:0015418">
    <property type="term" value="F:ABC-type quaternary ammonium compound transporting activity"/>
    <property type="evidence" value="ECO:0007669"/>
    <property type="project" value="UniProtKB-EC"/>
</dbReference>